<comment type="caution">
    <text evidence="1">The sequence shown here is derived from an EMBL/GenBank/DDBJ whole genome shotgun (WGS) entry which is preliminary data.</text>
</comment>
<proteinExistence type="predicted"/>
<protein>
    <submittedName>
        <fullName evidence="1">Uncharacterized protein</fullName>
    </submittedName>
</protein>
<gene>
    <name evidence="1" type="ORF">HPG69_000983</name>
</gene>
<dbReference type="EMBL" id="JACDTQ010004046">
    <property type="protein sequence ID" value="KAF5911018.1"/>
    <property type="molecule type" value="Genomic_DNA"/>
</dbReference>
<organism evidence="1 2">
    <name type="scientific">Diceros bicornis minor</name>
    <name type="common">South-central black rhinoceros</name>
    <dbReference type="NCBI Taxonomy" id="77932"/>
    <lineage>
        <taxon>Eukaryota</taxon>
        <taxon>Metazoa</taxon>
        <taxon>Chordata</taxon>
        <taxon>Craniata</taxon>
        <taxon>Vertebrata</taxon>
        <taxon>Euteleostomi</taxon>
        <taxon>Mammalia</taxon>
        <taxon>Eutheria</taxon>
        <taxon>Laurasiatheria</taxon>
        <taxon>Perissodactyla</taxon>
        <taxon>Rhinocerotidae</taxon>
        <taxon>Diceros</taxon>
    </lineage>
</organism>
<keyword evidence="2" id="KW-1185">Reference proteome</keyword>
<accession>A0A7J7E5H3</accession>
<evidence type="ECO:0000313" key="1">
    <source>
        <dbReference type="EMBL" id="KAF5911018.1"/>
    </source>
</evidence>
<dbReference type="Proteomes" id="UP000551758">
    <property type="component" value="Unassembled WGS sequence"/>
</dbReference>
<reference evidence="1 2" key="1">
    <citation type="journal article" date="2020" name="Mol. Biol. Evol.">
        <title>Interspecific Gene Flow and the Evolution of Specialization in Black and White Rhinoceros.</title>
        <authorList>
            <person name="Moodley Y."/>
            <person name="Westbury M.V."/>
            <person name="Russo I.M."/>
            <person name="Gopalakrishnan S."/>
            <person name="Rakotoarivelo A."/>
            <person name="Olsen R.A."/>
            <person name="Prost S."/>
            <person name="Tunstall T."/>
            <person name="Ryder O.A."/>
            <person name="Dalen L."/>
            <person name="Bruford M.W."/>
        </authorList>
    </citation>
    <scope>NUCLEOTIDE SEQUENCE [LARGE SCALE GENOMIC DNA]</scope>
    <source>
        <strain evidence="1">SBR-YM</strain>
        <tissue evidence="1">Skin</tissue>
    </source>
</reference>
<feature type="non-terminal residue" evidence="1">
    <location>
        <position position="90"/>
    </location>
</feature>
<dbReference type="AlphaFoldDB" id="A0A7J7E5H3"/>
<sequence length="90" mass="9783">VSILRRSASGPCPRSSPWWLTLALPTSGCPLSTTRVRAAMSDLASLPTPTHSDPRTTLPAGEPRQLLTLLGPQFSFPWNGALTCRWALRE</sequence>
<name>A0A7J7E5H3_DICBM</name>
<evidence type="ECO:0000313" key="2">
    <source>
        <dbReference type="Proteomes" id="UP000551758"/>
    </source>
</evidence>